<evidence type="ECO:0000256" key="1">
    <source>
        <dbReference type="ARBA" id="ARBA00022603"/>
    </source>
</evidence>
<feature type="binding site" evidence="5">
    <location>
        <position position="375"/>
    </location>
    <ligand>
        <name>Zn(2+)</name>
        <dbReference type="ChEBI" id="CHEBI:29105"/>
    </ligand>
</feature>
<evidence type="ECO:0000256" key="3">
    <source>
        <dbReference type="ARBA" id="ARBA00022723"/>
    </source>
</evidence>
<dbReference type="HOGENOM" id="CLU_004914_3_2_1"/>
<comment type="cofactor">
    <cofactor evidence="5">
        <name>Zn(2+)</name>
        <dbReference type="ChEBI" id="CHEBI:29105"/>
    </cofactor>
</comment>
<dbReference type="GO" id="GO:0033528">
    <property type="term" value="P:S-methylmethionine cycle"/>
    <property type="evidence" value="ECO:0007669"/>
    <property type="project" value="TreeGrafter"/>
</dbReference>
<dbReference type="PROSITE" id="PS50970">
    <property type="entry name" value="HCY"/>
    <property type="match status" value="1"/>
</dbReference>
<dbReference type="GO" id="GO:0009086">
    <property type="term" value="P:methionine biosynthetic process"/>
    <property type="evidence" value="ECO:0007669"/>
    <property type="project" value="TreeGrafter"/>
</dbReference>
<dbReference type="KEGG" id="sla:SERLADRAFT_466856"/>
<sequence>MSFGSLYSDQSVNVLDGGLGTTLEDIFHEDIAHTPLWSAKSIDENSETLIQVHLSFLGAGARTILTSTYQCAFTTFERAGYSREDATRIMRKSVEVAREAKRRFCDQNRNVLPGDIRIALSLGPFGATLYPAQEFDGFYPPPYGPKAFSSSGQNENVFGDDVAQRESSIDALAHFHSERLQVFTSDRECWDAVDCIAFETVPLAREVKAIRRAMGMLGGAVADNGEWKPWWISTVFPGGHYPERKTPGGEYLSASEVLNAVLGEENDGRIGEVVRQPLTLPSGIGINCTGIEFLPDLLSDFERALNNAEEKARLGGRPWLVLYPNGGDVYDPVSRTWRGSNETQKGRVWGEQLGQIVDSARGNGTWGGILVGGCCRTGPAEIRALVDALRLPSAELCP</sequence>
<dbReference type="PANTHER" id="PTHR46015:SF1">
    <property type="entry name" value="HOMOCYSTEINE S-METHYLTRANSFERASE-LIKE ISOFORM 1"/>
    <property type="match status" value="1"/>
</dbReference>
<feature type="binding site" evidence="5">
    <location>
        <position position="288"/>
    </location>
    <ligand>
        <name>Zn(2+)</name>
        <dbReference type="ChEBI" id="CHEBI:29105"/>
    </ligand>
</feature>
<dbReference type="Pfam" id="PF02574">
    <property type="entry name" value="S-methyl_trans"/>
    <property type="match status" value="1"/>
</dbReference>
<dbReference type="PANTHER" id="PTHR46015">
    <property type="entry name" value="ZGC:172121"/>
    <property type="match status" value="1"/>
</dbReference>
<dbReference type="Gene3D" id="3.20.20.330">
    <property type="entry name" value="Homocysteine-binding-like domain"/>
    <property type="match status" value="1"/>
</dbReference>
<name>F8NV22_SERL9</name>
<dbReference type="GeneID" id="18819133"/>
<dbReference type="InterPro" id="IPR051486">
    <property type="entry name" value="Hcy_S-methyltransferase"/>
</dbReference>
<evidence type="ECO:0000313" key="7">
    <source>
        <dbReference type="EMBL" id="EGO25977.1"/>
    </source>
</evidence>
<protein>
    <recommendedName>
        <fullName evidence="6">Hcy-binding domain-containing protein</fullName>
    </recommendedName>
</protein>
<evidence type="ECO:0000256" key="2">
    <source>
        <dbReference type="ARBA" id="ARBA00022679"/>
    </source>
</evidence>
<reference evidence="7" key="1">
    <citation type="submission" date="2011-04" db="EMBL/GenBank/DDBJ databases">
        <title>Evolution of plant cell wall degrading machinery underlies the functional diversity of forest fungi.</title>
        <authorList>
            <consortium name="US DOE Joint Genome Institute (JGI-PGF)"/>
            <person name="Eastwood D.C."/>
            <person name="Floudas D."/>
            <person name="Binder M."/>
            <person name="Majcherczyk A."/>
            <person name="Schneider P."/>
            <person name="Aerts A."/>
            <person name="Asiegbu F.O."/>
            <person name="Baker S.E."/>
            <person name="Barry K."/>
            <person name="Bendiksby M."/>
            <person name="Blumentritt M."/>
            <person name="Coutinho P.M."/>
            <person name="Cullen D."/>
            <person name="Cullen D."/>
            <person name="Gathman A."/>
            <person name="Goodell B."/>
            <person name="Henrissat B."/>
            <person name="Ihrmark K."/>
            <person name="Kauserud H."/>
            <person name="Kohler A."/>
            <person name="LaButti K."/>
            <person name="Lapidus A."/>
            <person name="Lavin J.L."/>
            <person name="Lee Y.-H."/>
            <person name="Lindquist E."/>
            <person name="Lilly W."/>
            <person name="Lucas S."/>
            <person name="Morin E."/>
            <person name="Murat C."/>
            <person name="Oguiza J.A."/>
            <person name="Park J."/>
            <person name="Pisabarro A.G."/>
            <person name="Riley R."/>
            <person name="Rosling A."/>
            <person name="Salamov A."/>
            <person name="Schmidt O."/>
            <person name="Schmutz J."/>
            <person name="Skrede I."/>
            <person name="Stenlid J."/>
            <person name="Wiebenga A."/>
            <person name="Xie X."/>
            <person name="Kues U."/>
            <person name="Hibbett D.S."/>
            <person name="Hoffmeister D."/>
            <person name="Hogberg N."/>
            <person name="Martin F."/>
            <person name="Grigoriev I.V."/>
            <person name="Watkinson S.C."/>
        </authorList>
    </citation>
    <scope>NUCLEOTIDE SEQUENCE</scope>
    <source>
        <strain evidence="7">S7.9</strain>
    </source>
</reference>
<evidence type="ECO:0000256" key="5">
    <source>
        <dbReference type="PROSITE-ProRule" id="PRU00333"/>
    </source>
</evidence>
<dbReference type="Proteomes" id="UP000008064">
    <property type="component" value="Unassembled WGS sequence"/>
</dbReference>
<dbReference type="EMBL" id="GL945433">
    <property type="protein sequence ID" value="EGO25977.1"/>
    <property type="molecule type" value="Genomic_DNA"/>
</dbReference>
<accession>F8NV22</accession>
<dbReference type="GO" id="GO:0046872">
    <property type="term" value="F:metal ion binding"/>
    <property type="evidence" value="ECO:0007669"/>
    <property type="project" value="UniProtKB-KW"/>
</dbReference>
<keyword evidence="1 5" id="KW-0489">Methyltransferase</keyword>
<dbReference type="RefSeq" id="XP_007318099.1">
    <property type="nucleotide sequence ID" value="XM_007318037.1"/>
</dbReference>
<proteinExistence type="predicted"/>
<dbReference type="AlphaFoldDB" id="F8NV22"/>
<feature type="domain" description="Hcy-binding" evidence="6">
    <location>
        <begin position="1"/>
        <end position="389"/>
    </location>
</feature>
<dbReference type="GO" id="GO:0032259">
    <property type="term" value="P:methylation"/>
    <property type="evidence" value="ECO:0007669"/>
    <property type="project" value="UniProtKB-KW"/>
</dbReference>
<dbReference type="OrthoDB" id="261426at2759"/>
<evidence type="ECO:0000256" key="4">
    <source>
        <dbReference type="ARBA" id="ARBA00022833"/>
    </source>
</evidence>
<gene>
    <name evidence="7" type="ORF">SERLADRAFT_466856</name>
</gene>
<dbReference type="GO" id="GO:0008898">
    <property type="term" value="F:S-adenosylmethionine-homocysteine S-methyltransferase activity"/>
    <property type="evidence" value="ECO:0007669"/>
    <property type="project" value="TreeGrafter"/>
</dbReference>
<dbReference type="SUPFAM" id="SSF82282">
    <property type="entry name" value="Homocysteine S-methyltransferase"/>
    <property type="match status" value="1"/>
</dbReference>
<evidence type="ECO:0000259" key="6">
    <source>
        <dbReference type="PROSITE" id="PS50970"/>
    </source>
</evidence>
<keyword evidence="3 5" id="KW-0479">Metal-binding</keyword>
<feature type="binding site" evidence="5">
    <location>
        <position position="374"/>
    </location>
    <ligand>
        <name>Zn(2+)</name>
        <dbReference type="ChEBI" id="CHEBI:29105"/>
    </ligand>
</feature>
<dbReference type="InterPro" id="IPR036589">
    <property type="entry name" value="HCY_dom_sf"/>
</dbReference>
<organism>
    <name type="scientific">Serpula lacrymans var. lacrymans (strain S7.9)</name>
    <name type="common">Dry rot fungus</name>
    <dbReference type="NCBI Taxonomy" id="578457"/>
    <lineage>
        <taxon>Eukaryota</taxon>
        <taxon>Fungi</taxon>
        <taxon>Dikarya</taxon>
        <taxon>Basidiomycota</taxon>
        <taxon>Agaricomycotina</taxon>
        <taxon>Agaricomycetes</taxon>
        <taxon>Agaricomycetidae</taxon>
        <taxon>Boletales</taxon>
        <taxon>Coniophorineae</taxon>
        <taxon>Serpulaceae</taxon>
        <taxon>Serpula</taxon>
    </lineage>
</organism>
<keyword evidence="4 5" id="KW-0862">Zinc</keyword>
<keyword evidence="2 5" id="KW-0808">Transferase</keyword>
<dbReference type="InterPro" id="IPR003726">
    <property type="entry name" value="HCY_dom"/>
</dbReference>